<dbReference type="Proteomes" id="UP001548189">
    <property type="component" value="Unassembled WGS sequence"/>
</dbReference>
<feature type="domain" description="HTH lysR-type" evidence="5">
    <location>
        <begin position="5"/>
        <end position="62"/>
    </location>
</feature>
<dbReference type="RefSeq" id="WP_353896339.1">
    <property type="nucleotide sequence ID" value="NZ_JBEVCJ010000013.1"/>
</dbReference>
<dbReference type="PANTHER" id="PTHR30537:SF74">
    <property type="entry name" value="HTH-TYPE TRANSCRIPTIONAL REGULATOR TRPI"/>
    <property type="match status" value="1"/>
</dbReference>
<gene>
    <name evidence="6" type="ORF">ABVT43_11505</name>
</gene>
<dbReference type="CDD" id="cd08432">
    <property type="entry name" value="PBP2_GcdR_TrpI_HvrB_AmpR_like"/>
    <property type="match status" value="1"/>
</dbReference>
<dbReference type="InterPro" id="IPR036388">
    <property type="entry name" value="WH-like_DNA-bd_sf"/>
</dbReference>
<protein>
    <submittedName>
        <fullName evidence="6">LysR substrate-binding domain-containing protein</fullName>
    </submittedName>
</protein>
<dbReference type="SUPFAM" id="SSF53850">
    <property type="entry name" value="Periplasmic binding protein-like II"/>
    <property type="match status" value="1"/>
</dbReference>
<dbReference type="InterPro" id="IPR036390">
    <property type="entry name" value="WH_DNA-bd_sf"/>
</dbReference>
<keyword evidence="7" id="KW-1185">Reference proteome</keyword>
<evidence type="ECO:0000313" key="7">
    <source>
        <dbReference type="Proteomes" id="UP001548189"/>
    </source>
</evidence>
<dbReference type="InterPro" id="IPR058163">
    <property type="entry name" value="LysR-type_TF_proteobact-type"/>
</dbReference>
<keyword evidence="2" id="KW-0805">Transcription regulation</keyword>
<reference evidence="6 7" key="1">
    <citation type="submission" date="2024-06" db="EMBL/GenBank/DDBJ databases">
        <authorList>
            <person name="Li F."/>
        </authorList>
    </citation>
    <scope>NUCLEOTIDE SEQUENCE [LARGE SCALE GENOMIC DNA]</scope>
    <source>
        <strain evidence="6 7">GXAS 311</strain>
    </source>
</reference>
<name>A0ABV2BV01_9GAMM</name>
<dbReference type="EMBL" id="JBEVCJ010000013">
    <property type="protein sequence ID" value="MET1255753.1"/>
    <property type="molecule type" value="Genomic_DNA"/>
</dbReference>
<dbReference type="PROSITE" id="PS50931">
    <property type="entry name" value="HTH_LYSR"/>
    <property type="match status" value="1"/>
</dbReference>
<evidence type="ECO:0000256" key="2">
    <source>
        <dbReference type="ARBA" id="ARBA00023015"/>
    </source>
</evidence>
<accession>A0ABV2BV01</accession>
<dbReference type="Gene3D" id="1.10.10.10">
    <property type="entry name" value="Winged helix-like DNA-binding domain superfamily/Winged helix DNA-binding domain"/>
    <property type="match status" value="1"/>
</dbReference>
<dbReference type="Pfam" id="PF00126">
    <property type="entry name" value="HTH_1"/>
    <property type="match status" value="1"/>
</dbReference>
<comment type="caution">
    <text evidence="6">The sequence shown here is derived from an EMBL/GenBank/DDBJ whole genome shotgun (WGS) entry which is preliminary data.</text>
</comment>
<dbReference type="InterPro" id="IPR005119">
    <property type="entry name" value="LysR_subst-bd"/>
</dbReference>
<proteinExistence type="inferred from homology"/>
<keyword evidence="4" id="KW-0804">Transcription</keyword>
<evidence type="ECO:0000259" key="5">
    <source>
        <dbReference type="PROSITE" id="PS50931"/>
    </source>
</evidence>
<sequence length="299" mass="34592">MRKLPPLNSLKAFEAVARLSSITEAANELYVSHSSISQHIRQLESYFDQKLFIREGRGLRPTEQAKVYLKYVRSCFDQLAVASELLAYRGNRKIISVNATPSFALRWFIPRSSEFQINHPNIELRVSVSNNDGVAHLNEPFDVIFRREPIRLTDYQSFLLFADQSTPVMSPTLYDSLRPESVEDLLKGNLMHMRSRPQLWHDWFNRFAKKIDNNKVNFGPFYDHFFLSLQAAISGHGIAIGPYALIEDDLKSKQLVAPFPDKVVDNHGFHVAIREELLTHRLSYEFLQWLNQFSHSQVV</sequence>
<comment type="similarity">
    <text evidence="1">Belongs to the LysR transcriptional regulatory family.</text>
</comment>
<evidence type="ECO:0000256" key="1">
    <source>
        <dbReference type="ARBA" id="ARBA00009437"/>
    </source>
</evidence>
<evidence type="ECO:0000256" key="4">
    <source>
        <dbReference type="ARBA" id="ARBA00023163"/>
    </source>
</evidence>
<dbReference type="SUPFAM" id="SSF46785">
    <property type="entry name" value="Winged helix' DNA-binding domain"/>
    <property type="match status" value="1"/>
</dbReference>
<keyword evidence="3" id="KW-0238">DNA-binding</keyword>
<dbReference type="Gene3D" id="3.40.190.10">
    <property type="entry name" value="Periplasmic binding protein-like II"/>
    <property type="match status" value="2"/>
</dbReference>
<dbReference type="Pfam" id="PF03466">
    <property type="entry name" value="LysR_substrate"/>
    <property type="match status" value="1"/>
</dbReference>
<dbReference type="PANTHER" id="PTHR30537">
    <property type="entry name" value="HTH-TYPE TRANSCRIPTIONAL REGULATOR"/>
    <property type="match status" value="1"/>
</dbReference>
<evidence type="ECO:0000313" key="6">
    <source>
        <dbReference type="EMBL" id="MET1255753.1"/>
    </source>
</evidence>
<dbReference type="InterPro" id="IPR000847">
    <property type="entry name" value="LysR_HTH_N"/>
</dbReference>
<organism evidence="6 7">
    <name type="scientific">Aliikangiella maris</name>
    <dbReference type="NCBI Taxonomy" id="3162458"/>
    <lineage>
        <taxon>Bacteria</taxon>
        <taxon>Pseudomonadati</taxon>
        <taxon>Pseudomonadota</taxon>
        <taxon>Gammaproteobacteria</taxon>
        <taxon>Oceanospirillales</taxon>
        <taxon>Pleioneaceae</taxon>
        <taxon>Aliikangiella</taxon>
    </lineage>
</organism>
<dbReference type="PRINTS" id="PR00039">
    <property type="entry name" value="HTHLYSR"/>
</dbReference>
<evidence type="ECO:0000256" key="3">
    <source>
        <dbReference type="ARBA" id="ARBA00023125"/>
    </source>
</evidence>